<organism evidence="2 3">
    <name type="scientific">Streptomyces javensis</name>
    <dbReference type="NCBI Taxonomy" id="114698"/>
    <lineage>
        <taxon>Bacteria</taxon>
        <taxon>Bacillati</taxon>
        <taxon>Actinomycetota</taxon>
        <taxon>Actinomycetes</taxon>
        <taxon>Kitasatosporales</taxon>
        <taxon>Streptomycetaceae</taxon>
        <taxon>Streptomyces</taxon>
        <taxon>Streptomyces violaceusniger group</taxon>
    </lineage>
</organism>
<dbReference type="EMBL" id="JAEEAQ010000272">
    <property type="protein sequence ID" value="MBI0316249.1"/>
    <property type="molecule type" value="Genomic_DNA"/>
</dbReference>
<dbReference type="CDD" id="cd00371">
    <property type="entry name" value="HMA"/>
    <property type="match status" value="1"/>
</dbReference>
<reference evidence="2 3" key="1">
    <citation type="submission" date="2020-12" db="EMBL/GenBank/DDBJ databases">
        <authorList>
            <person name="Kusuma A.B."/>
            <person name="Nouioui I."/>
            <person name="Goodfellow M."/>
        </authorList>
    </citation>
    <scope>NUCLEOTIDE SEQUENCE [LARGE SCALE GENOMIC DNA]</scope>
    <source>
        <strain evidence="2 3">DSM 41764</strain>
    </source>
</reference>
<comment type="caution">
    <text evidence="2">The sequence shown here is derived from an EMBL/GenBank/DDBJ whole genome shotgun (WGS) entry which is preliminary data.</text>
</comment>
<feature type="region of interest" description="Disordered" evidence="1">
    <location>
        <begin position="124"/>
        <end position="146"/>
    </location>
</feature>
<evidence type="ECO:0000313" key="3">
    <source>
        <dbReference type="Proteomes" id="UP000638849"/>
    </source>
</evidence>
<dbReference type="SUPFAM" id="SSF55008">
    <property type="entry name" value="HMA, heavy metal-associated domain"/>
    <property type="match status" value="1"/>
</dbReference>
<dbReference type="Proteomes" id="UP000638849">
    <property type="component" value="Unassembled WGS sequence"/>
</dbReference>
<protein>
    <submittedName>
        <fullName evidence="2">Heavy-metal-associated domain-containing protein</fullName>
    </submittedName>
</protein>
<proteinExistence type="predicted"/>
<dbReference type="InterPro" id="IPR036163">
    <property type="entry name" value="HMA_dom_sf"/>
</dbReference>
<feature type="non-terminal residue" evidence="2">
    <location>
        <position position="320"/>
    </location>
</feature>
<dbReference type="RefSeq" id="WP_198279094.1">
    <property type="nucleotide sequence ID" value="NZ_JAEEAQ010000272.1"/>
</dbReference>
<name>A0ABS0RFS0_9ACTN</name>
<evidence type="ECO:0000256" key="1">
    <source>
        <dbReference type="SAM" id="MobiDB-lite"/>
    </source>
</evidence>
<keyword evidence="3" id="KW-1185">Reference proteome</keyword>
<gene>
    <name evidence="2" type="ORF">JBF12_25350</name>
</gene>
<dbReference type="InterPro" id="IPR006121">
    <property type="entry name" value="HMA_dom"/>
</dbReference>
<accession>A0ABS0RFS0</accession>
<sequence length="320" mass="33942">MSPLPSLSALRLPLPPSLLLAPIKSGVAAGVRDAAGAVGRLVRPSERGVWSYPGRYYIEVRGVHGIGGEQVARRVERALEEHPRVRWARVNSPSERVVVAVGKPPPSEQDLIARIERAEVQEPVAPSEEFDEWAPEPHHPSGGGREAQSLAVVAADVVGLGVATALRLTPWLRLPTEVAATMAIIQNHPRLRRLALAITRGEPTEAALPVLAALTQGVATRGGGLALDLIQRMALWREAEAEGRAWAAMEPQLVHGPQDVVAEPIVVERPGPSPKDTVERFAERSMAVGAMAGVLTVPFAGPRRGFAVGFSSVPKAPGAG</sequence>
<evidence type="ECO:0000313" key="2">
    <source>
        <dbReference type="EMBL" id="MBI0316249.1"/>
    </source>
</evidence>